<name>Q4CKN7_TRYCC</name>
<protein>
    <submittedName>
        <fullName evidence="1">DNA repair protein, putative</fullName>
    </submittedName>
</protein>
<evidence type="ECO:0000313" key="1">
    <source>
        <dbReference type="EMBL" id="EAN80838.1"/>
    </source>
</evidence>
<dbReference type="InParanoid" id="Q4CKN7"/>
<dbReference type="KEGG" id="tcr:490165.9"/>
<feature type="non-terminal residue" evidence="1">
    <location>
        <position position="98"/>
    </location>
</feature>
<sequence>MTLMHAEKPFAASLQRLLPGLAESPTESVLTDTLLRCCHEWGVTAETELLLLLTSGYPFVQRQMMLTVRQEQRRQPFGHPAEVQRLLQKVLLALSTQH</sequence>
<keyword evidence="2" id="KW-1185">Reference proteome</keyword>
<dbReference type="PaxDb" id="353153-Q4CKN7"/>
<comment type="caution">
    <text evidence="1">The sequence shown here is derived from an EMBL/GenBank/DDBJ whole genome shotgun (WGS) entry which is preliminary data.</text>
</comment>
<gene>
    <name evidence="1" type="ORF">Tc00.1047053490165.9</name>
</gene>
<organism evidence="1 2">
    <name type="scientific">Trypanosoma cruzi (strain CL Brener)</name>
    <dbReference type="NCBI Taxonomy" id="353153"/>
    <lineage>
        <taxon>Eukaryota</taxon>
        <taxon>Discoba</taxon>
        <taxon>Euglenozoa</taxon>
        <taxon>Kinetoplastea</taxon>
        <taxon>Metakinetoplastina</taxon>
        <taxon>Trypanosomatida</taxon>
        <taxon>Trypanosomatidae</taxon>
        <taxon>Trypanosoma</taxon>
        <taxon>Schizotrypanum</taxon>
    </lineage>
</organism>
<proteinExistence type="predicted"/>
<dbReference type="AlphaFoldDB" id="Q4CKN7"/>
<dbReference type="Proteomes" id="UP000002296">
    <property type="component" value="Unassembled WGS sequence"/>
</dbReference>
<dbReference type="GeneID" id="3531444"/>
<accession>Q4CKN7</accession>
<reference evidence="1 2" key="1">
    <citation type="journal article" date="2005" name="Science">
        <title>The genome sequence of Trypanosoma cruzi, etiologic agent of Chagas disease.</title>
        <authorList>
            <person name="El-Sayed N.M."/>
            <person name="Myler P.J."/>
            <person name="Bartholomeu D.C."/>
            <person name="Nilsson D."/>
            <person name="Aggarwal G."/>
            <person name="Tran A.N."/>
            <person name="Ghedin E."/>
            <person name="Worthey E.A."/>
            <person name="Delcher A.L."/>
            <person name="Blandin G."/>
            <person name="Westenberger S.J."/>
            <person name="Caler E."/>
            <person name="Cerqueira G.C."/>
            <person name="Branche C."/>
            <person name="Haas B."/>
            <person name="Anupama A."/>
            <person name="Arner E."/>
            <person name="Aslund L."/>
            <person name="Attipoe P."/>
            <person name="Bontempi E."/>
            <person name="Bringaud F."/>
            <person name="Burton P."/>
            <person name="Cadag E."/>
            <person name="Campbell D.A."/>
            <person name="Carrington M."/>
            <person name="Crabtree J."/>
            <person name="Darban H."/>
            <person name="da Silveira J.F."/>
            <person name="de Jong P."/>
            <person name="Edwards K."/>
            <person name="Englund P.T."/>
            <person name="Fazelina G."/>
            <person name="Feldblyum T."/>
            <person name="Ferella M."/>
            <person name="Frasch A.C."/>
            <person name="Gull K."/>
            <person name="Horn D."/>
            <person name="Hou L."/>
            <person name="Huang Y."/>
            <person name="Kindlund E."/>
            <person name="Klingbeil M."/>
            <person name="Kluge S."/>
            <person name="Koo H."/>
            <person name="Lacerda D."/>
            <person name="Levin M.J."/>
            <person name="Lorenzi H."/>
            <person name="Louie T."/>
            <person name="Machado C.R."/>
            <person name="McCulloch R."/>
            <person name="McKenna A."/>
            <person name="Mizuno Y."/>
            <person name="Mottram J.C."/>
            <person name="Nelson S."/>
            <person name="Ochaya S."/>
            <person name="Osoegawa K."/>
            <person name="Pai G."/>
            <person name="Parsons M."/>
            <person name="Pentony M."/>
            <person name="Pettersson U."/>
            <person name="Pop M."/>
            <person name="Ramirez J.L."/>
            <person name="Rinta J."/>
            <person name="Robertson L."/>
            <person name="Salzberg S.L."/>
            <person name="Sanchez D.O."/>
            <person name="Seyler A."/>
            <person name="Sharma R."/>
            <person name="Shetty J."/>
            <person name="Simpson A.J."/>
            <person name="Sisk E."/>
            <person name="Tammi M.T."/>
            <person name="Tarleton R."/>
            <person name="Teixeira S."/>
            <person name="Van Aken S."/>
            <person name="Vogt C."/>
            <person name="Ward P.N."/>
            <person name="Wickstead B."/>
            <person name="Wortman J."/>
            <person name="White O."/>
            <person name="Fraser C.M."/>
            <person name="Stuart K.D."/>
            <person name="Andersson B."/>
        </authorList>
    </citation>
    <scope>NUCLEOTIDE SEQUENCE [LARGE SCALE GENOMIC DNA]</scope>
    <source>
        <strain evidence="1 2">CL Brener</strain>
    </source>
</reference>
<evidence type="ECO:0000313" key="2">
    <source>
        <dbReference type="Proteomes" id="UP000002296"/>
    </source>
</evidence>
<dbReference type="RefSeq" id="XP_802284.1">
    <property type="nucleotide sequence ID" value="XM_797191.1"/>
</dbReference>
<dbReference type="EMBL" id="AAHK01006927">
    <property type="protein sequence ID" value="EAN80838.1"/>
    <property type="molecule type" value="Genomic_DNA"/>
</dbReference>